<dbReference type="OrthoDB" id="160374at2759"/>
<dbReference type="GO" id="GO:0016787">
    <property type="term" value="F:hydrolase activity"/>
    <property type="evidence" value="ECO:0007669"/>
    <property type="project" value="InterPro"/>
</dbReference>
<comment type="caution">
    <text evidence="3">The sequence shown here is derived from an EMBL/GenBank/DDBJ whole genome shotgun (WGS) entry which is preliminary data.</text>
</comment>
<evidence type="ECO:0008006" key="5">
    <source>
        <dbReference type="Google" id="ProtNLM"/>
    </source>
</evidence>
<dbReference type="Pfam" id="PF10441">
    <property type="entry name" value="Urb2"/>
    <property type="match status" value="1"/>
</dbReference>
<dbReference type="VEuPathDB" id="FungiDB:PC110_g934"/>
<protein>
    <recommendedName>
        <fullName evidence="5">Calcineurin-like phosphoesterase domain-containing protein</fullName>
    </recommendedName>
</protein>
<organism evidence="3 4">
    <name type="scientific">Phytophthora cactorum</name>
    <dbReference type="NCBI Taxonomy" id="29920"/>
    <lineage>
        <taxon>Eukaryota</taxon>
        <taxon>Sar</taxon>
        <taxon>Stramenopiles</taxon>
        <taxon>Oomycota</taxon>
        <taxon>Peronosporomycetes</taxon>
        <taxon>Peronosporales</taxon>
        <taxon>Peronosporaceae</taxon>
        <taxon>Phytophthora</taxon>
    </lineage>
</organism>
<feature type="domain" description="Nucleolar 27S pre-rRNA processing Urb2/Npa2 C-terminal" evidence="2">
    <location>
        <begin position="1125"/>
        <end position="1280"/>
    </location>
</feature>
<evidence type="ECO:0000313" key="4">
    <source>
        <dbReference type="Proteomes" id="UP000688947"/>
    </source>
</evidence>
<dbReference type="PANTHER" id="PTHR15682">
    <property type="entry name" value="UNHEALTHY RIBOSOME BIOGENESIS PROTEIN 2 HOMOLOG"/>
    <property type="match status" value="1"/>
</dbReference>
<reference evidence="3" key="1">
    <citation type="submission" date="2021-01" db="EMBL/GenBank/DDBJ databases">
        <title>Phytophthora aleatoria, a newly-described species from Pinus radiata is distinct from Phytophthora cactorum isolates based on comparative genomics.</title>
        <authorList>
            <person name="Mcdougal R."/>
            <person name="Panda P."/>
            <person name="Williams N."/>
            <person name="Studholme D.J."/>
        </authorList>
    </citation>
    <scope>NUCLEOTIDE SEQUENCE</scope>
    <source>
        <strain evidence="3">NZFS 3830</strain>
    </source>
</reference>
<evidence type="ECO:0000313" key="3">
    <source>
        <dbReference type="EMBL" id="KAG6974471.1"/>
    </source>
</evidence>
<dbReference type="PANTHER" id="PTHR15682:SF2">
    <property type="entry name" value="UNHEALTHY RIBOSOME BIOGENESIS PROTEIN 2 HOMOLOG"/>
    <property type="match status" value="1"/>
</dbReference>
<dbReference type="InterPro" id="IPR052609">
    <property type="entry name" value="Ribosome_Biogenesis_Reg"/>
</dbReference>
<dbReference type="GO" id="GO:0042254">
    <property type="term" value="P:ribosome biogenesis"/>
    <property type="evidence" value="ECO:0007669"/>
    <property type="project" value="TreeGrafter"/>
</dbReference>
<dbReference type="GO" id="GO:0005730">
    <property type="term" value="C:nucleolus"/>
    <property type="evidence" value="ECO:0007669"/>
    <property type="project" value="TreeGrafter"/>
</dbReference>
<sequence>MAEGFDWDAALSLVRWQRTRRGYDGDTDLIQTGVTLLQPDADAQFGPQTALSRAERTFNLPWQRVASEVLQFAVFLITKAKRDDAHQTRQALRLLQLALNVFSVKGDAQLATLPLNSCNLLLSALAETLEKVQQDEETLQTLQDVKTVFMFLFGLSSERTTASFQMYRPPTNVYTDFLKRALTAVFETLKKLDKRGEDEETTQQQQKLYVEVVHAALFVFHELQKTQTNKKKVFLAIAKTSLRDIVAYRHALVTLQKQGVPGVEAATALLDRVVEDALFDAEHIRQYDGAMVHCAIWKKDGEKNDAVQEEQNDKKLKKRRKAGGAKASSGLVSYQKNLFDELLSLLSDKEVQSEMKAAVGGFFEVLVRGFATRIRVAASTKIEDTKTDLKTSRKRAAIVIATTSTTYSPFKFWSELCAVAYSAFQQEAENNGFLPVLVTLYNALFRALCECDVYRVTEDTEEREQFQAMEKVLSSFLDVLNVEHGDAVSGNADRASEELMEQLLNTTSLSTTKKKKKAKASKAKLSDIKASNISSSHGLGASGIVKLCVYWLRKIGLSSGAADTGIQISREGREKVTRLVVEYVISWKCWEAVSFHLPELMANASNEECDHFFREILNAFISEAVSGEYDGPARRIICDAGFYEIASLRKAAPEALATLAKQFVNEVQQGSVTSMQRPLRFFSLLLDLPDNYLKPEKCGDLLATAFSLYNAISTSENNATSKSEVCQTLLAWIQLHFNVVGKEVHKSLSSLEEQLRNGARFIVSQLVVDNAVTVSLVAEVLGYYSDIGSNAFVGELLSSVLSSKTAKKDSTEITRNLKRAAMVVEALAAYRGPTSGPSKEEKDFIEGVVDAVTHEKICEITDSALSFKVLTALLKYQSVLHKQARQHKHQPATLADGRVLPLLVKHVGGALASSMKLVVANSDSTTDIQLQEAAWSFFANFCDEYASFRAFVTPLETYGCLLAVSLSLVSSNDDELKHKKAELALQAVVANANKDEFRLLLSTIVQELIAHEGKRKMGVLRALCLLLGGDRKLNASRRQLLNERKESIVEALLQNFAIQSLHVDGVSSDSSDTTATLRVWNLKVFVLIFCKAELFTWKTHELQYVFTGFQPLVAAVSCWQAGTNTYDPQELHELWTLSYTLLLRIVRNHFASLVNGIPHLVQAANALLQLLVLTSASSDYSQYCSEWSSNLARLYGYMKEHDVQLRKHVVYLLMAFLVGVTRDKLAVRYQQKLRPGVFALLDVCSPYEKEQLFGALDSTGKSLLKTLDTNYKLTHRYVGKYCGNSILGFRVHFQYEFKLKLKGCSNGVAHRNTGTGNKEYYKDQQAQINVAHLLTLSAKKLQPKVILGHGDNFYWNGLGSDDVNYRFLNSFEAMYSDPALLNIKWFNVAGNHDIGGSMFICGKRDNQFVECSGKTDLLKQLDEKFTRQSKYVSPNNDRWQMPDRYYVETLEDPDSGVTVDVFNIDTNAAAVHGAQQTCCQCYGYKMKYGGSQSCSNVARGDDLCAGGDTDMFDACMAQIAAWQADSLKQLARDAAKSTATWKVVNTHYSPHFHMDPTMMAEVNSILKKGSIHLFMNGHTHAESHEFGSFNTHFVTNGAGGGIQSESIGEPPPYATEIKPIWRGENAPYGIFELSFAADQMKLQFVTFDDDWVFAANKANTVKGGAKLGHCWLIPKDGSLGEAC</sequence>
<dbReference type="InterPro" id="IPR018849">
    <property type="entry name" value="Urb2/Npa2_C"/>
</dbReference>
<evidence type="ECO:0000259" key="2">
    <source>
        <dbReference type="Pfam" id="PF10441"/>
    </source>
</evidence>
<evidence type="ECO:0000259" key="1">
    <source>
        <dbReference type="Pfam" id="PF00149"/>
    </source>
</evidence>
<name>A0A8T1V0G0_9STRA</name>
<dbReference type="Proteomes" id="UP000688947">
    <property type="component" value="Unassembled WGS sequence"/>
</dbReference>
<accession>A0A8T1V0G0</accession>
<dbReference type="InterPro" id="IPR004843">
    <property type="entry name" value="Calcineurin-like_PHP"/>
</dbReference>
<proteinExistence type="predicted"/>
<gene>
    <name evidence="3" type="ORF">JG687_00000349</name>
</gene>
<dbReference type="EMBL" id="JAENGZ010000006">
    <property type="protein sequence ID" value="KAG6974471.1"/>
    <property type="molecule type" value="Genomic_DNA"/>
</dbReference>
<dbReference type="VEuPathDB" id="FungiDB:PC110_g936"/>
<feature type="domain" description="Calcineurin-like phosphoesterase" evidence="1">
    <location>
        <begin position="1334"/>
        <end position="1581"/>
    </location>
</feature>
<dbReference type="Pfam" id="PF00149">
    <property type="entry name" value="Metallophos"/>
    <property type="match status" value="1"/>
</dbReference>